<dbReference type="Proteomes" id="UP000287243">
    <property type="component" value="Chromosome"/>
</dbReference>
<dbReference type="GO" id="GO:0019867">
    <property type="term" value="C:outer membrane"/>
    <property type="evidence" value="ECO:0007669"/>
    <property type="project" value="InterPro"/>
</dbReference>
<dbReference type="Pfam" id="PF04390">
    <property type="entry name" value="LptE"/>
    <property type="match status" value="1"/>
</dbReference>
<reference evidence="2 3" key="1">
    <citation type="submission" date="2017-01" db="EMBL/GenBank/DDBJ databases">
        <title>First insights into the biology of 'candidatus Vampirococcus archaeovorus'.</title>
        <authorList>
            <person name="Kizina J."/>
            <person name="Jordan S."/>
            <person name="Stueber K."/>
            <person name="Reinhardt R."/>
            <person name="Harder J."/>
        </authorList>
    </citation>
    <scope>NUCLEOTIDE SEQUENCE [LARGE SCALE GENOMIC DNA]</scope>
    <source>
        <strain evidence="2 3">LiM</strain>
    </source>
</reference>
<sequence>MRHLSLMVCAAVLALTSCGCGYTTRGYITEAGYKTVYVEPFINKINTTSEYAEGSRFRTYFPLLENKITNAVVDRFNFEGSLRTAQREEADLVLSGSLVNYRRETLRTASGDDNPEEYRVTLFVNIKLVENRTGKVLWEKNDFAGDATYFVSGTMATSESQAVQDASIDLARRIVETTVEAW</sequence>
<evidence type="ECO:0000313" key="3">
    <source>
        <dbReference type="Proteomes" id="UP000287243"/>
    </source>
</evidence>
<dbReference type="Gene3D" id="3.30.160.150">
    <property type="entry name" value="Lipoprotein like domain"/>
    <property type="match status" value="1"/>
</dbReference>
<evidence type="ECO:0000256" key="1">
    <source>
        <dbReference type="SAM" id="SignalP"/>
    </source>
</evidence>
<evidence type="ECO:0008006" key="4">
    <source>
        <dbReference type="Google" id="ProtNLM"/>
    </source>
</evidence>
<feature type="signal peptide" evidence="1">
    <location>
        <begin position="1"/>
        <end position="19"/>
    </location>
</feature>
<gene>
    <name evidence="2" type="ORF">BU251_07155</name>
</gene>
<dbReference type="RefSeq" id="WP_128700341.1">
    <property type="nucleotide sequence ID" value="NZ_CP019384.1"/>
</dbReference>
<keyword evidence="1" id="KW-0732">Signal</keyword>
<keyword evidence="3" id="KW-1185">Reference proteome</keyword>
<feature type="chain" id="PRO_5019277211" description="Lipoprotein" evidence="1">
    <location>
        <begin position="20"/>
        <end position="182"/>
    </location>
</feature>
<proteinExistence type="predicted"/>
<dbReference type="KEGG" id="vai:BU251_07155"/>
<protein>
    <recommendedName>
        <fullName evidence="4">Lipoprotein</fullName>
    </recommendedName>
</protein>
<name>A0A410P616_VELA1</name>
<organism evidence="2 3">
    <name type="scientific">Velamenicoccus archaeovorus</name>
    <dbReference type="NCBI Taxonomy" id="1930593"/>
    <lineage>
        <taxon>Bacteria</taxon>
        <taxon>Pseudomonadati</taxon>
        <taxon>Candidatus Omnitrophota</taxon>
        <taxon>Candidatus Velamenicoccus</taxon>
    </lineage>
</organism>
<dbReference type="OrthoDB" id="5511003at2"/>
<evidence type="ECO:0000313" key="2">
    <source>
        <dbReference type="EMBL" id="QAT17508.1"/>
    </source>
</evidence>
<dbReference type="PROSITE" id="PS51257">
    <property type="entry name" value="PROKAR_LIPOPROTEIN"/>
    <property type="match status" value="1"/>
</dbReference>
<dbReference type="EMBL" id="CP019384">
    <property type="protein sequence ID" value="QAT17508.1"/>
    <property type="molecule type" value="Genomic_DNA"/>
</dbReference>
<dbReference type="AlphaFoldDB" id="A0A410P616"/>
<accession>A0A410P616</accession>
<dbReference type="InterPro" id="IPR007485">
    <property type="entry name" value="LPS_assembly_LptE"/>
</dbReference>
<dbReference type="GO" id="GO:0043165">
    <property type="term" value="P:Gram-negative-bacterium-type cell outer membrane assembly"/>
    <property type="evidence" value="ECO:0007669"/>
    <property type="project" value="InterPro"/>
</dbReference>